<dbReference type="SUPFAM" id="SSF63380">
    <property type="entry name" value="Riboflavin synthase domain-like"/>
    <property type="match status" value="1"/>
</dbReference>
<proteinExistence type="predicted"/>
<keyword evidence="3" id="KW-0479">Metal-binding</keyword>
<evidence type="ECO:0000256" key="4">
    <source>
        <dbReference type="ARBA" id="ARBA00023002"/>
    </source>
</evidence>
<dbReference type="GO" id="GO:0051537">
    <property type="term" value="F:2 iron, 2 sulfur cluster binding"/>
    <property type="evidence" value="ECO:0007669"/>
    <property type="project" value="UniProtKB-KW"/>
</dbReference>
<keyword evidence="4" id="KW-0560">Oxidoreductase</keyword>
<dbReference type="PANTHER" id="PTHR47354:SF1">
    <property type="entry name" value="CARNITINE MONOOXYGENASE REDUCTASE SUBUNIT"/>
    <property type="match status" value="1"/>
</dbReference>
<dbReference type="PROSITE" id="PS00197">
    <property type="entry name" value="2FE2S_FER_1"/>
    <property type="match status" value="1"/>
</dbReference>
<dbReference type="InterPro" id="IPR017938">
    <property type="entry name" value="Riboflavin_synthase-like_b-brl"/>
</dbReference>
<dbReference type="AlphaFoldDB" id="A0A5Q0M5W2"/>
<feature type="domain" description="FAD-binding FR-type" evidence="8">
    <location>
        <begin position="5"/>
        <end position="107"/>
    </location>
</feature>
<evidence type="ECO:0000313" key="9">
    <source>
        <dbReference type="EMBL" id="QFZ83964.1"/>
    </source>
</evidence>
<dbReference type="PANTHER" id="PTHR47354">
    <property type="entry name" value="NADH OXIDOREDUCTASE HCR"/>
    <property type="match status" value="1"/>
</dbReference>
<dbReference type="PROSITE" id="PS51384">
    <property type="entry name" value="FAD_FR"/>
    <property type="match status" value="1"/>
</dbReference>
<dbReference type="Pfam" id="PF00175">
    <property type="entry name" value="NAD_binding_1"/>
    <property type="match status" value="1"/>
</dbReference>
<dbReference type="InterPro" id="IPR001433">
    <property type="entry name" value="OxRdtase_FAD/NAD-bd"/>
</dbReference>
<dbReference type="GO" id="GO:0016491">
    <property type="term" value="F:oxidoreductase activity"/>
    <property type="evidence" value="ECO:0007669"/>
    <property type="project" value="UniProtKB-KW"/>
</dbReference>
<dbReference type="InterPro" id="IPR050415">
    <property type="entry name" value="MRET"/>
</dbReference>
<dbReference type="Gene3D" id="2.40.30.10">
    <property type="entry name" value="Translation factors"/>
    <property type="match status" value="1"/>
</dbReference>
<keyword evidence="5" id="KW-0408">Iron</keyword>
<evidence type="ECO:0000256" key="3">
    <source>
        <dbReference type="ARBA" id="ARBA00022723"/>
    </source>
</evidence>
<dbReference type="PRINTS" id="PR00409">
    <property type="entry name" value="PHDIOXRDTASE"/>
</dbReference>
<organism evidence="9 10">
    <name type="scientific">Variovorax paradoxus</name>
    <dbReference type="NCBI Taxonomy" id="34073"/>
    <lineage>
        <taxon>Bacteria</taxon>
        <taxon>Pseudomonadati</taxon>
        <taxon>Pseudomonadota</taxon>
        <taxon>Betaproteobacteria</taxon>
        <taxon>Burkholderiales</taxon>
        <taxon>Comamonadaceae</taxon>
        <taxon>Variovorax</taxon>
    </lineage>
</organism>
<evidence type="ECO:0000259" key="8">
    <source>
        <dbReference type="PROSITE" id="PS51384"/>
    </source>
</evidence>
<feature type="domain" description="2Fe-2S ferredoxin-type" evidence="7">
    <location>
        <begin position="236"/>
        <end position="321"/>
    </location>
</feature>
<evidence type="ECO:0000256" key="6">
    <source>
        <dbReference type="ARBA" id="ARBA00023014"/>
    </source>
</evidence>
<name>A0A5Q0M5W2_VARPD</name>
<dbReference type="InterPro" id="IPR039261">
    <property type="entry name" value="FNR_nucleotide-bd"/>
</dbReference>
<dbReference type="GO" id="GO:0046872">
    <property type="term" value="F:metal ion binding"/>
    <property type="evidence" value="ECO:0007669"/>
    <property type="project" value="UniProtKB-KW"/>
</dbReference>
<dbReference type="Proteomes" id="UP000326780">
    <property type="component" value="Chromosome"/>
</dbReference>
<evidence type="ECO:0000256" key="2">
    <source>
        <dbReference type="ARBA" id="ARBA00022714"/>
    </source>
</evidence>
<dbReference type="SUPFAM" id="SSF54292">
    <property type="entry name" value="2Fe-2S ferredoxin-like"/>
    <property type="match status" value="1"/>
</dbReference>
<dbReference type="InterPro" id="IPR012675">
    <property type="entry name" value="Beta-grasp_dom_sf"/>
</dbReference>
<gene>
    <name evidence="9" type="ORF">GFK26_14980</name>
</gene>
<accession>A0A5Q0M5W2</accession>
<dbReference type="Pfam" id="PF00111">
    <property type="entry name" value="Fer2"/>
    <property type="match status" value="1"/>
</dbReference>
<evidence type="ECO:0000256" key="5">
    <source>
        <dbReference type="ARBA" id="ARBA00023004"/>
    </source>
</evidence>
<dbReference type="CDD" id="cd06185">
    <property type="entry name" value="PDR_like"/>
    <property type="match status" value="1"/>
</dbReference>
<dbReference type="PROSITE" id="PS51085">
    <property type="entry name" value="2FE2S_FER_2"/>
    <property type="match status" value="1"/>
</dbReference>
<evidence type="ECO:0000313" key="10">
    <source>
        <dbReference type="Proteomes" id="UP000326780"/>
    </source>
</evidence>
<keyword evidence="2" id="KW-0001">2Fe-2S</keyword>
<sequence length="321" mass="34632">MNTMTNELMLRVARRVEEADDVCSFELVPQDDLVLPAFSAGAHIDVHVAPGLIRQYSLSNDPAERGRYRIAVLREPASRGGSAGMHDSVRTGDVLRVSAPRNHFPLVDAPRSLLLAGGIGVTPILAMARALHAQDRDFEMHYCGRSASRMAFLDELASAPFARRVVLHADDVPDQKFDARHVLSQPAGDTHLYVCGPNGFMDHVLETARALGWPEAQLHREYFAGVATALATDGSFEIRVASTGLSCQVPAGKTVIEVLAAHGVEVPTSCEAGVCGTCLTRVLEGTPDHRDSFLTDAERAANDQFTPCCSRALSPLLVLDL</sequence>
<reference evidence="9 10" key="1">
    <citation type="submission" date="2019-10" db="EMBL/GenBank/DDBJ databases">
        <title>Complete genome sequence of Variovorax paradoxus 5C-2.</title>
        <authorList>
            <person name="Gogoleva N.E."/>
            <person name="Balkin A.S."/>
        </authorList>
    </citation>
    <scope>NUCLEOTIDE SEQUENCE [LARGE SCALE GENOMIC DNA]</scope>
    <source>
        <strain evidence="9 10">5C-2</strain>
    </source>
</reference>
<dbReference type="SUPFAM" id="SSF52343">
    <property type="entry name" value="Ferredoxin reductase-like, C-terminal NADP-linked domain"/>
    <property type="match status" value="1"/>
</dbReference>
<dbReference type="InterPro" id="IPR001041">
    <property type="entry name" value="2Fe-2S_ferredoxin-type"/>
</dbReference>
<evidence type="ECO:0000259" key="7">
    <source>
        <dbReference type="PROSITE" id="PS51085"/>
    </source>
</evidence>
<dbReference type="EMBL" id="CP045644">
    <property type="protein sequence ID" value="QFZ83964.1"/>
    <property type="molecule type" value="Genomic_DNA"/>
</dbReference>
<dbReference type="InterPro" id="IPR036010">
    <property type="entry name" value="2Fe-2S_ferredoxin-like_sf"/>
</dbReference>
<dbReference type="Gene3D" id="3.40.50.80">
    <property type="entry name" value="Nucleotide-binding domain of ferredoxin-NADP reductase (FNR) module"/>
    <property type="match status" value="1"/>
</dbReference>
<dbReference type="InterPro" id="IPR006058">
    <property type="entry name" value="2Fe2S_fd_BS"/>
</dbReference>
<keyword evidence="6" id="KW-0411">Iron-sulfur</keyword>
<dbReference type="CDD" id="cd00207">
    <property type="entry name" value="fer2"/>
    <property type="match status" value="1"/>
</dbReference>
<evidence type="ECO:0000256" key="1">
    <source>
        <dbReference type="ARBA" id="ARBA00022630"/>
    </source>
</evidence>
<dbReference type="InterPro" id="IPR017927">
    <property type="entry name" value="FAD-bd_FR_type"/>
</dbReference>
<protein>
    <submittedName>
        <fullName evidence="9">2Fe-2S iron-sulfur cluster binding domain-containing protein</fullName>
    </submittedName>
</protein>
<dbReference type="Gene3D" id="3.10.20.30">
    <property type="match status" value="1"/>
</dbReference>
<keyword evidence="1" id="KW-0285">Flavoprotein</keyword>